<evidence type="ECO:0000313" key="7">
    <source>
        <dbReference type="Proteomes" id="UP000008141"/>
    </source>
</evidence>
<feature type="region of interest" description="Disordered" evidence="5">
    <location>
        <begin position="587"/>
        <end position="633"/>
    </location>
</feature>
<feature type="compositionally biased region" description="Low complexity" evidence="5">
    <location>
        <begin position="8"/>
        <end position="19"/>
    </location>
</feature>
<dbReference type="GO" id="GO:0003682">
    <property type="term" value="F:chromatin binding"/>
    <property type="evidence" value="ECO:0007669"/>
    <property type="project" value="TreeGrafter"/>
</dbReference>
<dbReference type="GO" id="GO:0042276">
    <property type="term" value="P:error-prone translesion synthesis"/>
    <property type="evidence" value="ECO:0007669"/>
    <property type="project" value="InterPro"/>
</dbReference>
<dbReference type="GO" id="GO:0005634">
    <property type="term" value="C:nucleus"/>
    <property type="evidence" value="ECO:0007669"/>
    <property type="project" value="TreeGrafter"/>
</dbReference>
<dbReference type="AlphaFoldDB" id="E1ZD57"/>
<dbReference type="Proteomes" id="UP000008141">
    <property type="component" value="Unassembled WGS sequence"/>
</dbReference>
<dbReference type="eggNOG" id="ENOG502QS1Q">
    <property type="taxonomic scope" value="Eukaryota"/>
</dbReference>
<dbReference type="GO" id="GO:0006264">
    <property type="term" value="P:mitochondrial DNA replication"/>
    <property type="evidence" value="ECO:0007669"/>
    <property type="project" value="TreeGrafter"/>
</dbReference>
<feature type="compositionally biased region" description="Pro residues" evidence="5">
    <location>
        <begin position="26"/>
        <end position="40"/>
    </location>
</feature>
<dbReference type="InParanoid" id="E1ZD57"/>
<dbReference type="RefSeq" id="XP_005848262.1">
    <property type="nucleotide sequence ID" value="XM_005848200.1"/>
</dbReference>
<feature type="region of interest" description="Disordered" evidence="5">
    <location>
        <begin position="1"/>
        <end position="45"/>
    </location>
</feature>
<feature type="compositionally biased region" description="Low complexity" evidence="5">
    <location>
        <begin position="601"/>
        <end position="613"/>
    </location>
</feature>
<gene>
    <name evidence="6" type="ORF">CHLNCDRAFT_51806</name>
</gene>
<dbReference type="OrthoDB" id="5988181at2759"/>
<dbReference type="GO" id="GO:0031297">
    <property type="term" value="P:replication fork processing"/>
    <property type="evidence" value="ECO:0007669"/>
    <property type="project" value="TreeGrafter"/>
</dbReference>
<evidence type="ECO:0000256" key="3">
    <source>
        <dbReference type="ARBA" id="ARBA00044768"/>
    </source>
</evidence>
<dbReference type="KEGG" id="cvr:CHLNCDRAFT_51806"/>
<dbReference type="EC" id="2.7.7.102" evidence="3"/>
<comment type="catalytic activity">
    <reaction evidence="2">
        <text>ssDNA + n NTP = ssDNA/pppN(pN)n-1 hybrid + (n-1) diphosphate.</text>
        <dbReference type="EC" id="2.7.7.102"/>
    </reaction>
</comment>
<dbReference type="EMBL" id="GL433842">
    <property type="protein sequence ID" value="EFN56160.1"/>
    <property type="molecule type" value="Genomic_DNA"/>
</dbReference>
<evidence type="ECO:0000256" key="4">
    <source>
        <dbReference type="ARBA" id="ARBA00047303"/>
    </source>
</evidence>
<reference evidence="6 7" key="1">
    <citation type="journal article" date="2010" name="Plant Cell">
        <title>The Chlorella variabilis NC64A genome reveals adaptation to photosymbiosis, coevolution with viruses, and cryptic sex.</title>
        <authorList>
            <person name="Blanc G."/>
            <person name="Duncan G."/>
            <person name="Agarkova I."/>
            <person name="Borodovsky M."/>
            <person name="Gurnon J."/>
            <person name="Kuo A."/>
            <person name="Lindquist E."/>
            <person name="Lucas S."/>
            <person name="Pangilinan J."/>
            <person name="Polle J."/>
            <person name="Salamov A."/>
            <person name="Terry A."/>
            <person name="Yamada T."/>
            <person name="Dunigan D.D."/>
            <person name="Grigoriev I.V."/>
            <person name="Claverie J.M."/>
            <person name="Van Etten J.L."/>
        </authorList>
    </citation>
    <scope>NUCLEOTIDE SEQUENCE [LARGE SCALE GENOMIC DNA]</scope>
    <source>
        <strain evidence="6 7">NC64A</strain>
    </source>
</reference>
<name>E1ZD57_CHLVA</name>
<evidence type="ECO:0000256" key="1">
    <source>
        <dbReference type="ARBA" id="ARBA00026139"/>
    </source>
</evidence>
<protein>
    <recommendedName>
        <fullName evidence="1">DNA-directed primase/polymerase protein</fullName>
        <ecNumber evidence="3">2.7.7.102</ecNumber>
    </recommendedName>
</protein>
<evidence type="ECO:0000256" key="2">
    <source>
        <dbReference type="ARBA" id="ARBA00044677"/>
    </source>
</evidence>
<dbReference type="GO" id="GO:0003887">
    <property type="term" value="F:DNA-directed DNA polymerase activity"/>
    <property type="evidence" value="ECO:0007669"/>
    <property type="project" value="UniProtKB-EC"/>
</dbReference>
<organism evidence="7">
    <name type="scientific">Chlorella variabilis</name>
    <name type="common">Green alga</name>
    <dbReference type="NCBI Taxonomy" id="554065"/>
    <lineage>
        <taxon>Eukaryota</taxon>
        <taxon>Viridiplantae</taxon>
        <taxon>Chlorophyta</taxon>
        <taxon>core chlorophytes</taxon>
        <taxon>Trebouxiophyceae</taxon>
        <taxon>Chlorellales</taxon>
        <taxon>Chlorellaceae</taxon>
        <taxon>Chlorella clade</taxon>
        <taxon>Chlorella</taxon>
    </lineage>
</organism>
<dbReference type="InterPro" id="IPR044917">
    <property type="entry name" value="PRIMPOL"/>
</dbReference>
<dbReference type="FunCoup" id="E1ZD57">
    <property type="interactions" value="1115"/>
</dbReference>
<dbReference type="GO" id="GO:0005759">
    <property type="term" value="C:mitochondrial matrix"/>
    <property type="evidence" value="ECO:0007669"/>
    <property type="project" value="TreeGrafter"/>
</dbReference>
<dbReference type="PANTHER" id="PTHR31399:SF0">
    <property type="entry name" value="DNA-DIRECTED PRIMASE_POLYMERASE PROTEIN"/>
    <property type="match status" value="1"/>
</dbReference>
<sequence>MPGPAPAAPRDAGNPPGGATDREPADPPPGAAAARPPPQQPRRFASRSFYGSRLQQAGGGTARQQQVEDRVLRFLANVQRRFQAAADAPSAAAATWQVFPSQQPAFDLADSQPGLEVFSVEYGQDGKRRFIATSRAEFWRRYLDMLPQHRHYYEIIRQGAPCHLYFDLEFQREHNPGLDGGAAVDALLELVREQLRGSFQLDMQDSWVLELDSSTDTKFSRHLVIRIPGVAFASNAHAGALVLQLCAGARERRGQDSRCELLIVKKKGGEEALFVDPAVYTRNRAFRLYLSSKAGKQAVLQNTGRFGGAGLTMQECFDAALVTNVPSGVRLLRCFEESAEEVAALTARASRQQARGVVPGGLVPGGAGQVCYGPCPHPELEAFITSMCCEGGSQGRVRSWVELEPGLLLFNMRDNRYCGNVGRQHKSNGVFYVADLKGGSWCQRCYDSECRNYRSPLMPLPAHLLAEWPQQAIPATPAHGAQGQPGSAAAVSACASCGGSGSARGCRCMLPAASHGADDDSLMLQALEQYEQQRGPQQQQQQQPQPEAAACTAAAADVAGEIAAAEPSDDALLLQALLQWEQHVAATPNGVGEGPGPSPALPAAAQQAQHQQVLPPPTAQPQQRPLEVWEKLL</sequence>
<keyword evidence="7" id="KW-1185">Reference proteome</keyword>
<proteinExistence type="predicted"/>
<accession>E1ZD57</accession>
<dbReference type="Pfam" id="PF03121">
    <property type="entry name" value="Herpes_UL52"/>
    <property type="match status" value="1"/>
</dbReference>
<comment type="catalytic activity">
    <reaction evidence="4">
        <text>DNA(n) + a 2'-deoxyribonucleoside 5'-triphosphate = DNA(n+1) + diphosphate</text>
        <dbReference type="Rhea" id="RHEA:22508"/>
        <dbReference type="Rhea" id="RHEA-COMP:17339"/>
        <dbReference type="Rhea" id="RHEA-COMP:17340"/>
        <dbReference type="ChEBI" id="CHEBI:33019"/>
        <dbReference type="ChEBI" id="CHEBI:61560"/>
        <dbReference type="ChEBI" id="CHEBI:173112"/>
        <dbReference type="EC" id="2.7.7.7"/>
    </reaction>
    <physiologicalReaction direction="left-to-right" evidence="4">
        <dbReference type="Rhea" id="RHEA:22509"/>
    </physiologicalReaction>
</comment>
<evidence type="ECO:0000313" key="6">
    <source>
        <dbReference type="EMBL" id="EFN56160.1"/>
    </source>
</evidence>
<dbReference type="PANTHER" id="PTHR31399">
    <property type="entry name" value="DNA-DIRECTED PRIMASE / POLYMERASE PROTEIN"/>
    <property type="match status" value="1"/>
</dbReference>
<dbReference type="GO" id="GO:0009411">
    <property type="term" value="P:response to UV"/>
    <property type="evidence" value="ECO:0007669"/>
    <property type="project" value="TreeGrafter"/>
</dbReference>
<dbReference type="GeneID" id="17355794"/>
<evidence type="ECO:0000256" key="5">
    <source>
        <dbReference type="SAM" id="MobiDB-lite"/>
    </source>
</evidence>